<comment type="caution">
    <text evidence="5">The sequence shown here is derived from an EMBL/GenBank/DDBJ whole genome shotgun (WGS) entry which is preliminary data.</text>
</comment>
<organism evidence="5 6">
    <name type="scientific">Crepidotus variabilis</name>
    <dbReference type="NCBI Taxonomy" id="179855"/>
    <lineage>
        <taxon>Eukaryota</taxon>
        <taxon>Fungi</taxon>
        <taxon>Dikarya</taxon>
        <taxon>Basidiomycota</taxon>
        <taxon>Agaricomycotina</taxon>
        <taxon>Agaricomycetes</taxon>
        <taxon>Agaricomycetidae</taxon>
        <taxon>Agaricales</taxon>
        <taxon>Agaricineae</taxon>
        <taxon>Crepidotaceae</taxon>
        <taxon>Crepidotus</taxon>
    </lineage>
</organism>
<gene>
    <name evidence="5" type="ORF">CPB83DRAFT_877660</name>
</gene>
<dbReference type="PANTHER" id="PTHR42879">
    <property type="entry name" value="3-OXOACYL-(ACYL-CARRIER-PROTEIN) REDUCTASE"/>
    <property type="match status" value="1"/>
</dbReference>
<dbReference type="Proteomes" id="UP000807306">
    <property type="component" value="Unassembled WGS sequence"/>
</dbReference>
<dbReference type="OrthoDB" id="498125at2759"/>
<proteinExistence type="inferred from homology"/>
<dbReference type="Gene3D" id="3.40.50.720">
    <property type="entry name" value="NAD(P)-binding Rossmann-like Domain"/>
    <property type="match status" value="1"/>
</dbReference>
<comment type="catalytic activity">
    <reaction evidence="4">
        <text>a (3R)-hydroxyacyl-[ACP] + NADP(+) = a 3-oxoacyl-[ACP] + NADPH + H(+)</text>
        <dbReference type="Rhea" id="RHEA:17397"/>
        <dbReference type="Rhea" id="RHEA-COMP:9916"/>
        <dbReference type="Rhea" id="RHEA-COMP:9945"/>
        <dbReference type="ChEBI" id="CHEBI:15378"/>
        <dbReference type="ChEBI" id="CHEBI:57783"/>
        <dbReference type="ChEBI" id="CHEBI:58349"/>
        <dbReference type="ChEBI" id="CHEBI:78776"/>
        <dbReference type="ChEBI" id="CHEBI:78827"/>
        <dbReference type="EC" id="1.1.1.100"/>
    </reaction>
</comment>
<dbReference type="SUPFAM" id="SSF51735">
    <property type="entry name" value="NAD(P)-binding Rossmann-fold domains"/>
    <property type="match status" value="1"/>
</dbReference>
<dbReference type="InterPro" id="IPR020904">
    <property type="entry name" value="Sc_DH/Rdtase_CS"/>
</dbReference>
<reference evidence="5" key="1">
    <citation type="submission" date="2020-11" db="EMBL/GenBank/DDBJ databases">
        <authorList>
            <consortium name="DOE Joint Genome Institute"/>
            <person name="Ahrendt S."/>
            <person name="Riley R."/>
            <person name="Andreopoulos W."/>
            <person name="Labutti K."/>
            <person name="Pangilinan J."/>
            <person name="Ruiz-Duenas F.J."/>
            <person name="Barrasa J.M."/>
            <person name="Sanchez-Garcia M."/>
            <person name="Camarero S."/>
            <person name="Miyauchi S."/>
            <person name="Serrano A."/>
            <person name="Linde D."/>
            <person name="Babiker R."/>
            <person name="Drula E."/>
            <person name="Ayuso-Fernandez I."/>
            <person name="Pacheco R."/>
            <person name="Padilla G."/>
            <person name="Ferreira P."/>
            <person name="Barriuso J."/>
            <person name="Kellner H."/>
            <person name="Castanera R."/>
            <person name="Alfaro M."/>
            <person name="Ramirez L."/>
            <person name="Pisabarro A.G."/>
            <person name="Kuo A."/>
            <person name="Tritt A."/>
            <person name="Lipzen A."/>
            <person name="He G."/>
            <person name="Yan M."/>
            <person name="Ng V."/>
            <person name="Cullen D."/>
            <person name="Martin F."/>
            <person name="Rosso M.-N."/>
            <person name="Henrissat B."/>
            <person name="Hibbett D."/>
            <person name="Martinez A.T."/>
            <person name="Grigoriev I.V."/>
        </authorList>
    </citation>
    <scope>NUCLEOTIDE SEQUENCE</scope>
    <source>
        <strain evidence="5">CBS 506.95</strain>
    </source>
</reference>
<evidence type="ECO:0000313" key="5">
    <source>
        <dbReference type="EMBL" id="KAF9524333.1"/>
    </source>
</evidence>
<dbReference type="PRINTS" id="PR00080">
    <property type="entry name" value="SDRFAMILY"/>
</dbReference>
<comment type="similarity">
    <text evidence="1">Belongs to the short-chain dehydrogenases/reductases (SDR) family.</text>
</comment>
<evidence type="ECO:0000313" key="6">
    <source>
        <dbReference type="Proteomes" id="UP000807306"/>
    </source>
</evidence>
<accession>A0A9P6E7Y7</accession>
<dbReference type="EC" id="1.1.1.100" evidence="2"/>
<sequence>MSKPIALITGASRGIGRSIAFRLARDGHRIVLNDHHRQADVLENVHTELIQGGADARIALADVSVEKDVKDMIEGTQKFGGLDVMVANAGIAFAKPLLECSLEDYHKIFSVNSMGAFLCYRYAAEAMVKQGRGGRIIGAASLAGKEAWPLLSLYSSTKFALRGLTQAAARELAAHGITVNAYAPGPVDTSMSEHWYDSAILRLTPPTGRYATPDEVAHLVSFLASKEASQISGQTLGINGAMHLD</sequence>
<dbReference type="InterPro" id="IPR036291">
    <property type="entry name" value="NAD(P)-bd_dom_sf"/>
</dbReference>
<evidence type="ECO:0000256" key="2">
    <source>
        <dbReference type="ARBA" id="ARBA00012948"/>
    </source>
</evidence>
<dbReference type="InterPro" id="IPR050259">
    <property type="entry name" value="SDR"/>
</dbReference>
<dbReference type="FunFam" id="3.40.50.720:FF:000084">
    <property type="entry name" value="Short-chain dehydrogenase reductase"/>
    <property type="match status" value="1"/>
</dbReference>
<dbReference type="AlphaFoldDB" id="A0A9P6E7Y7"/>
<keyword evidence="6" id="KW-1185">Reference proteome</keyword>
<evidence type="ECO:0000256" key="4">
    <source>
        <dbReference type="ARBA" id="ARBA00048508"/>
    </source>
</evidence>
<dbReference type="GO" id="GO:0032787">
    <property type="term" value="P:monocarboxylic acid metabolic process"/>
    <property type="evidence" value="ECO:0007669"/>
    <property type="project" value="UniProtKB-ARBA"/>
</dbReference>
<dbReference type="EMBL" id="MU157900">
    <property type="protein sequence ID" value="KAF9524333.1"/>
    <property type="molecule type" value="Genomic_DNA"/>
</dbReference>
<dbReference type="PROSITE" id="PS00061">
    <property type="entry name" value="ADH_SHORT"/>
    <property type="match status" value="1"/>
</dbReference>
<keyword evidence="3" id="KW-0521">NADP</keyword>
<protein>
    <recommendedName>
        <fullName evidence="2">3-oxoacyl-[acyl-carrier-protein] reductase</fullName>
        <ecNumber evidence="2">1.1.1.100</ecNumber>
    </recommendedName>
</protein>
<name>A0A9P6E7Y7_9AGAR</name>
<dbReference type="InterPro" id="IPR002347">
    <property type="entry name" value="SDR_fam"/>
</dbReference>
<dbReference type="GO" id="GO:0004316">
    <property type="term" value="F:3-oxoacyl-[acyl-carrier-protein] reductase (NADPH) activity"/>
    <property type="evidence" value="ECO:0007669"/>
    <property type="project" value="UniProtKB-EC"/>
</dbReference>
<evidence type="ECO:0000256" key="1">
    <source>
        <dbReference type="ARBA" id="ARBA00006484"/>
    </source>
</evidence>
<dbReference type="PANTHER" id="PTHR42879:SF2">
    <property type="entry name" value="3-OXOACYL-[ACYL-CARRIER-PROTEIN] REDUCTASE FABG"/>
    <property type="match status" value="1"/>
</dbReference>
<evidence type="ECO:0000256" key="3">
    <source>
        <dbReference type="ARBA" id="ARBA00022857"/>
    </source>
</evidence>
<dbReference type="Pfam" id="PF13561">
    <property type="entry name" value="adh_short_C2"/>
    <property type="match status" value="1"/>
</dbReference>
<dbReference type="PRINTS" id="PR00081">
    <property type="entry name" value="GDHRDH"/>
</dbReference>